<dbReference type="Proteomes" id="UP001165663">
    <property type="component" value="Unassembled WGS sequence"/>
</dbReference>
<dbReference type="Proteomes" id="UP001064782">
    <property type="component" value="Unassembled WGS sequence"/>
</dbReference>
<reference evidence="6" key="1">
    <citation type="submission" date="2022-08" db="EMBL/GenBank/DDBJ databases">
        <title>Mycobacterium kiyosense sp. nov., scotochromogenic slow-glowing species isolated from respiratory specimens.</title>
        <authorList>
            <person name="Fukano H."/>
            <person name="Kazumi Y."/>
            <person name="Sakagami N."/>
            <person name="Ato M."/>
            <person name="Mitarai S."/>
            <person name="Hoshino Y."/>
        </authorList>
    </citation>
    <scope>NUCLEOTIDE SEQUENCE</scope>
    <source>
        <strain evidence="6">1413</strain>
        <strain evidence="5">SRL2020-028</strain>
    </source>
</reference>
<evidence type="ECO:0000313" key="7">
    <source>
        <dbReference type="Proteomes" id="UP001064782"/>
    </source>
</evidence>
<evidence type="ECO:0000313" key="6">
    <source>
        <dbReference type="EMBL" id="GLD31355.1"/>
    </source>
</evidence>
<organism evidence="6 7">
    <name type="scientific">Mycobacterium kiyosense</name>
    <dbReference type="NCBI Taxonomy" id="2871094"/>
    <lineage>
        <taxon>Bacteria</taxon>
        <taxon>Bacillati</taxon>
        <taxon>Actinomycetota</taxon>
        <taxon>Actinomycetes</taxon>
        <taxon>Mycobacteriales</taxon>
        <taxon>Mycobacteriaceae</taxon>
        <taxon>Mycobacterium</taxon>
    </lineage>
</organism>
<name>A0A9P3Q8Y7_9MYCO</name>
<gene>
    <name evidence="6" type="ORF">Mkiyose1413_32380</name>
    <name evidence="5" type="ORF">SRL2020028_14090</name>
</gene>
<evidence type="ECO:0000256" key="2">
    <source>
        <dbReference type="ARBA" id="ARBA00023136"/>
    </source>
</evidence>
<evidence type="ECO:0000256" key="4">
    <source>
        <dbReference type="SAM" id="Phobius"/>
    </source>
</evidence>
<feature type="compositionally biased region" description="Acidic residues" evidence="3">
    <location>
        <begin position="32"/>
        <end position="45"/>
    </location>
</feature>
<dbReference type="GeneID" id="83627849"/>
<dbReference type="PANTHER" id="PTHR37042:SF4">
    <property type="entry name" value="OUTER MEMBRANE PROTEIN RV1973"/>
    <property type="match status" value="1"/>
</dbReference>
<evidence type="ECO:0000256" key="1">
    <source>
        <dbReference type="ARBA" id="ARBA00004370"/>
    </source>
</evidence>
<dbReference type="EMBL" id="BRXE01000009">
    <property type="protein sequence ID" value="GLB82153.1"/>
    <property type="molecule type" value="Genomic_DNA"/>
</dbReference>
<protein>
    <recommendedName>
        <fullName evidence="8">Mce protein</fullName>
    </recommendedName>
</protein>
<proteinExistence type="predicted"/>
<keyword evidence="2 4" id="KW-0472">Membrane</keyword>
<comment type="subcellular location">
    <subcellularLocation>
        <location evidence="1">Membrane</location>
    </subcellularLocation>
</comment>
<evidence type="ECO:0000256" key="3">
    <source>
        <dbReference type="SAM" id="MobiDB-lite"/>
    </source>
</evidence>
<dbReference type="PANTHER" id="PTHR37042">
    <property type="entry name" value="OUTER MEMBRANE PROTEIN RV1973"/>
    <property type="match status" value="1"/>
</dbReference>
<evidence type="ECO:0008006" key="8">
    <source>
        <dbReference type="Google" id="ProtNLM"/>
    </source>
</evidence>
<comment type="caution">
    <text evidence="6">The sequence shown here is derived from an EMBL/GenBank/DDBJ whole genome shotgun (WGS) entry which is preliminary data.</text>
</comment>
<feature type="compositionally biased region" description="Polar residues" evidence="3">
    <location>
        <begin position="1"/>
        <end position="10"/>
    </location>
</feature>
<keyword evidence="4" id="KW-0812">Transmembrane</keyword>
<dbReference type="RefSeq" id="WP_236977749.1">
    <property type="nucleotide sequence ID" value="NZ_BRXE01000009.1"/>
</dbReference>
<sequence length="237" mass="25482">MRSVEITVQTGVAELGDEESAQEPSSGPSADADADDDEEQDDENDQSQGPGGEQEKASKRRPWRRAAAALATPRRWIRSAIRWVAAVLLGAVLAAAGYAGWLLYQQHQTDIDARQALDAAKQYAVTLTSTDPNAVDTNFNDILNGATGEFKDQYTKAGSLLRKAMIDNKVATHGTVLDSAVKSASPHRVEVLLFVEQSVTNSSTPQPGVEVNAIAITMEKVGGRWLASKVVLPGQRR</sequence>
<keyword evidence="4" id="KW-1133">Transmembrane helix</keyword>
<dbReference type="EMBL" id="BRZI01000024">
    <property type="protein sequence ID" value="GLD31355.1"/>
    <property type="molecule type" value="Genomic_DNA"/>
</dbReference>
<accession>A0A9P3Q8Y7</accession>
<feature type="region of interest" description="Disordered" evidence="3">
    <location>
        <begin position="1"/>
        <end position="64"/>
    </location>
</feature>
<dbReference type="AlphaFoldDB" id="A0A9P3Q8Y7"/>
<evidence type="ECO:0000313" key="5">
    <source>
        <dbReference type="EMBL" id="GLB82153.1"/>
    </source>
</evidence>
<feature type="transmembrane region" description="Helical" evidence="4">
    <location>
        <begin position="83"/>
        <end position="104"/>
    </location>
</feature>
<keyword evidence="7" id="KW-1185">Reference proteome</keyword>
<dbReference type="GO" id="GO:0016020">
    <property type="term" value="C:membrane"/>
    <property type="evidence" value="ECO:0007669"/>
    <property type="project" value="UniProtKB-SubCell"/>
</dbReference>